<gene>
    <name evidence="1" type="ORF">JNE38_20835</name>
</gene>
<sequence>MSIIHVNQIRKKLESDFQGKIDLTDVSTAKPEDQLNFFLTRALSAYTIKHFSQVDPDVASSAVVDGEMITELMLSIIMIKQKLYIWFNQNGCMTEKVNHQTEI</sequence>
<protein>
    <submittedName>
        <fullName evidence="1">Uncharacterized protein</fullName>
    </submittedName>
</protein>
<name>A0ABX7FL14_BRECH</name>
<accession>A0ABX7FL14</accession>
<dbReference type="RefSeq" id="WP_203353075.1">
    <property type="nucleotide sequence ID" value="NZ_CP069127.1"/>
</dbReference>
<evidence type="ECO:0000313" key="1">
    <source>
        <dbReference type="EMBL" id="QRG66006.1"/>
    </source>
</evidence>
<keyword evidence="2" id="KW-1185">Reference proteome</keyword>
<organism evidence="1 2">
    <name type="scientific">Brevibacillus choshinensis</name>
    <dbReference type="NCBI Taxonomy" id="54911"/>
    <lineage>
        <taxon>Bacteria</taxon>
        <taxon>Bacillati</taxon>
        <taxon>Bacillota</taxon>
        <taxon>Bacilli</taxon>
        <taxon>Bacillales</taxon>
        <taxon>Paenibacillaceae</taxon>
        <taxon>Brevibacillus</taxon>
    </lineage>
</organism>
<proteinExistence type="predicted"/>
<dbReference type="Proteomes" id="UP000596248">
    <property type="component" value="Chromosome"/>
</dbReference>
<reference evidence="1 2" key="1">
    <citation type="submission" date="2021-01" db="EMBL/GenBank/DDBJ databases">
        <title>Identification of strong promoters based on the transcriptome of Brevibacillus choshinensis.</title>
        <authorList>
            <person name="Yao D."/>
            <person name="Zhang K."/>
            <person name="Wu J."/>
        </authorList>
    </citation>
    <scope>NUCLEOTIDE SEQUENCE [LARGE SCALE GENOMIC DNA]</scope>
    <source>
        <strain evidence="1 2">HPD31-SP3</strain>
    </source>
</reference>
<dbReference type="EMBL" id="CP069127">
    <property type="protein sequence ID" value="QRG66006.1"/>
    <property type="molecule type" value="Genomic_DNA"/>
</dbReference>
<evidence type="ECO:0000313" key="2">
    <source>
        <dbReference type="Proteomes" id="UP000596248"/>
    </source>
</evidence>